<keyword evidence="3" id="KW-1185">Reference proteome</keyword>
<proteinExistence type="predicted"/>
<dbReference type="EMBL" id="JARGYT010000012">
    <property type="protein sequence ID" value="MDZ5761948.1"/>
    <property type="molecule type" value="Genomic_DNA"/>
</dbReference>
<dbReference type="PROSITE" id="PS51819">
    <property type="entry name" value="VOC"/>
    <property type="match status" value="1"/>
</dbReference>
<dbReference type="PANTHER" id="PTHR33993:SF2">
    <property type="entry name" value="VOC DOMAIN-CONTAINING PROTEIN"/>
    <property type="match status" value="1"/>
</dbReference>
<dbReference type="RefSeq" id="WP_322497446.1">
    <property type="nucleotide sequence ID" value="NZ_JARGYT010000012.1"/>
</dbReference>
<feature type="domain" description="VOC" evidence="1">
    <location>
        <begin position="5"/>
        <end position="121"/>
    </location>
</feature>
<dbReference type="Pfam" id="PF00903">
    <property type="entry name" value="Glyoxalase"/>
    <property type="match status" value="1"/>
</dbReference>
<organism evidence="2 3">
    <name type="scientific">Candidatus Cyrtobacter comes</name>
    <dbReference type="NCBI Taxonomy" id="675776"/>
    <lineage>
        <taxon>Bacteria</taxon>
        <taxon>Pseudomonadati</taxon>
        <taxon>Pseudomonadota</taxon>
        <taxon>Alphaproteobacteria</taxon>
        <taxon>Rickettsiales</taxon>
        <taxon>Candidatus Midichloriaceae</taxon>
        <taxon>Candidatus Cyrtobacter</taxon>
    </lineage>
</organism>
<reference evidence="2 3" key="1">
    <citation type="submission" date="2023-02" db="EMBL/GenBank/DDBJ databases">
        <title>Host association and intracellularity evolved multiple times independently in the Rickettsiales.</title>
        <authorList>
            <person name="Castelli M."/>
            <person name="Nardi T."/>
            <person name="Gammuto L."/>
            <person name="Bellinzona G."/>
            <person name="Sabaneyeva E."/>
            <person name="Potekhin A."/>
            <person name="Serra V."/>
            <person name="Petroni G."/>
            <person name="Sassera D."/>
        </authorList>
    </citation>
    <scope>NUCLEOTIDE SEQUENCE [LARGE SCALE GENOMIC DNA]</scope>
    <source>
        <strain evidence="2 3">BOD18</strain>
    </source>
</reference>
<dbReference type="SUPFAM" id="SSF54593">
    <property type="entry name" value="Glyoxalase/Bleomycin resistance protein/Dihydroxybiphenyl dioxygenase"/>
    <property type="match status" value="1"/>
</dbReference>
<sequence length="121" mass="13401">MKANTVCWFDLPVISLNRAIKFYSNVLGEEIEVTKYDDFVFAVIPCKDGGVTGCLVETSEMRPSNDGILLYFSVDGRLDDALENVTKQGGKVLVEKEQIGPWGYRAIVLDSEGNKIALHTN</sequence>
<evidence type="ECO:0000313" key="3">
    <source>
        <dbReference type="Proteomes" id="UP001293791"/>
    </source>
</evidence>
<evidence type="ECO:0000313" key="2">
    <source>
        <dbReference type="EMBL" id="MDZ5761948.1"/>
    </source>
</evidence>
<accession>A0ABU5L750</accession>
<name>A0ABU5L750_9RICK</name>
<comment type="caution">
    <text evidence="2">The sequence shown here is derived from an EMBL/GenBank/DDBJ whole genome shotgun (WGS) entry which is preliminary data.</text>
</comment>
<gene>
    <name evidence="2" type="ORF">Cyrtocomes_00312</name>
</gene>
<dbReference type="InterPro" id="IPR037523">
    <property type="entry name" value="VOC_core"/>
</dbReference>
<evidence type="ECO:0000259" key="1">
    <source>
        <dbReference type="PROSITE" id="PS51819"/>
    </source>
</evidence>
<dbReference type="InterPro" id="IPR052164">
    <property type="entry name" value="Anthracycline_SecMetBiosynth"/>
</dbReference>
<dbReference type="Gene3D" id="3.10.180.10">
    <property type="entry name" value="2,3-Dihydroxybiphenyl 1,2-Dioxygenase, domain 1"/>
    <property type="match status" value="1"/>
</dbReference>
<dbReference type="Proteomes" id="UP001293791">
    <property type="component" value="Unassembled WGS sequence"/>
</dbReference>
<dbReference type="InterPro" id="IPR004360">
    <property type="entry name" value="Glyas_Fos-R_dOase_dom"/>
</dbReference>
<dbReference type="CDD" id="cd07247">
    <property type="entry name" value="SgaA_N_like"/>
    <property type="match status" value="1"/>
</dbReference>
<dbReference type="PANTHER" id="PTHR33993">
    <property type="entry name" value="GLYOXALASE-RELATED"/>
    <property type="match status" value="1"/>
</dbReference>
<dbReference type="InterPro" id="IPR029068">
    <property type="entry name" value="Glyas_Bleomycin-R_OHBP_Dase"/>
</dbReference>
<protein>
    <submittedName>
        <fullName evidence="2">VOC family protein</fullName>
    </submittedName>
</protein>